<evidence type="ECO:0000313" key="3">
    <source>
        <dbReference type="Proteomes" id="UP000504632"/>
    </source>
</evidence>
<dbReference type="Proteomes" id="UP000504632">
    <property type="component" value="Chromosome 12"/>
</dbReference>
<sequence>MPVKEPTSQEKERETEKDELSEQGQQSRTESARELGMRDSGVVADGDWREEERTRGAGWAGDDGSLADNEEEDDDDEDDKSQAHRIPEKTRPVFTPEVTVVKPSSNLELPDDSSFNALELIERVPLHATQNDPPPQYYHSPWLDTVDKPKGVPSFCVEVAKLGFSLAGAAVFFPLLVWLGYTYLPFESPPIRAGPLRLVYTLRCSVFATLPIVLGALVQGVARLKFGALKPLFDGKWESREVAVHSHYVRESVYLFLLYFTQLGLLATYLTQDMLRLVPLLTIIFVFGRLIYWACVSFGSSVRGLGYGLTFLPILIMLGFNLYFVCSPVGQGSIFEVAPPTTAPPPKRRWWG</sequence>
<feature type="transmembrane region" description="Helical" evidence="2">
    <location>
        <begin position="305"/>
        <end position="325"/>
    </location>
</feature>
<keyword evidence="3" id="KW-1185">Reference proteome</keyword>
<dbReference type="RefSeq" id="XP_030645293.1">
    <property type="nucleotide sequence ID" value="XM_030789433.1"/>
</dbReference>
<reference evidence="4" key="1">
    <citation type="submission" date="2025-08" db="UniProtKB">
        <authorList>
            <consortium name="RefSeq"/>
        </authorList>
    </citation>
    <scope>IDENTIFICATION</scope>
</reference>
<protein>
    <submittedName>
        <fullName evidence="4">Transmembrane protein 79</fullName>
    </submittedName>
</protein>
<dbReference type="GO" id="GO:0032588">
    <property type="term" value="C:trans-Golgi network membrane"/>
    <property type="evidence" value="ECO:0007669"/>
    <property type="project" value="TreeGrafter"/>
</dbReference>
<feature type="compositionally biased region" description="Basic and acidic residues" evidence="1">
    <location>
        <begin position="7"/>
        <end position="20"/>
    </location>
</feature>
<feature type="compositionally biased region" description="Acidic residues" evidence="1">
    <location>
        <begin position="68"/>
        <end position="79"/>
    </location>
</feature>
<dbReference type="OrthoDB" id="8887147at2759"/>
<gene>
    <name evidence="4" type="primary">tmem79a</name>
</gene>
<keyword evidence="2" id="KW-0472">Membrane</keyword>
<feature type="transmembrane region" description="Helical" evidence="2">
    <location>
        <begin position="198"/>
        <end position="222"/>
    </location>
</feature>
<feature type="transmembrane region" description="Helical" evidence="2">
    <location>
        <begin position="277"/>
        <end position="299"/>
    </location>
</feature>
<dbReference type="GeneID" id="115825646"/>
<feature type="compositionally biased region" description="Basic and acidic residues" evidence="1">
    <location>
        <begin position="46"/>
        <end position="55"/>
    </location>
</feature>
<feature type="region of interest" description="Disordered" evidence="1">
    <location>
        <begin position="1"/>
        <end position="91"/>
    </location>
</feature>
<dbReference type="InParanoid" id="A0A6J2WLY6"/>
<dbReference type="GO" id="GO:0005765">
    <property type="term" value="C:lysosomal membrane"/>
    <property type="evidence" value="ECO:0007669"/>
    <property type="project" value="TreeGrafter"/>
</dbReference>
<keyword evidence="2" id="KW-1133">Transmembrane helix</keyword>
<dbReference type="AlphaFoldDB" id="A0A6J2WLY6"/>
<organism evidence="3 4">
    <name type="scientific">Chanos chanos</name>
    <name type="common">Milkfish</name>
    <name type="synonym">Mugil chanos</name>
    <dbReference type="NCBI Taxonomy" id="29144"/>
    <lineage>
        <taxon>Eukaryota</taxon>
        <taxon>Metazoa</taxon>
        <taxon>Chordata</taxon>
        <taxon>Craniata</taxon>
        <taxon>Vertebrata</taxon>
        <taxon>Euteleostomi</taxon>
        <taxon>Actinopterygii</taxon>
        <taxon>Neopterygii</taxon>
        <taxon>Teleostei</taxon>
        <taxon>Ostariophysi</taxon>
        <taxon>Gonorynchiformes</taxon>
        <taxon>Chanidae</taxon>
        <taxon>Chanos</taxon>
    </lineage>
</organism>
<dbReference type="CTD" id="796128"/>
<keyword evidence="2 4" id="KW-0812">Transmembrane</keyword>
<evidence type="ECO:0000256" key="1">
    <source>
        <dbReference type="SAM" id="MobiDB-lite"/>
    </source>
</evidence>
<dbReference type="PANTHER" id="PTHR31004:SF2">
    <property type="entry name" value="TRANSMEMBRANE PROTEIN 79A"/>
    <property type="match status" value="1"/>
</dbReference>
<name>A0A6J2WLY6_CHACN</name>
<feature type="transmembrane region" description="Helical" evidence="2">
    <location>
        <begin position="253"/>
        <end position="270"/>
    </location>
</feature>
<evidence type="ECO:0000313" key="4">
    <source>
        <dbReference type="RefSeq" id="XP_030645293.1"/>
    </source>
</evidence>
<evidence type="ECO:0000256" key="2">
    <source>
        <dbReference type="SAM" id="Phobius"/>
    </source>
</evidence>
<proteinExistence type="predicted"/>
<dbReference type="PANTHER" id="PTHR31004">
    <property type="entry name" value="TRANSMEMBRANE PROTEIN 79"/>
    <property type="match status" value="1"/>
</dbReference>
<feature type="compositionally biased region" description="Basic and acidic residues" evidence="1">
    <location>
        <begin position="80"/>
        <end position="91"/>
    </location>
</feature>
<feature type="transmembrane region" description="Helical" evidence="2">
    <location>
        <begin position="162"/>
        <end position="186"/>
    </location>
</feature>
<dbReference type="GO" id="GO:0045055">
    <property type="term" value="P:regulated exocytosis"/>
    <property type="evidence" value="ECO:0007669"/>
    <property type="project" value="TreeGrafter"/>
</dbReference>
<accession>A0A6J2WLY6</accession>